<dbReference type="SUPFAM" id="SSF52799">
    <property type="entry name" value="(Phosphotyrosine protein) phosphatases II"/>
    <property type="match status" value="1"/>
</dbReference>
<reference evidence="18" key="2">
    <citation type="submission" date="2025-09" db="UniProtKB">
        <authorList>
            <consortium name="Ensembl"/>
        </authorList>
    </citation>
    <scope>IDENTIFICATION</scope>
</reference>
<evidence type="ECO:0000256" key="8">
    <source>
        <dbReference type="ARBA" id="ARBA00022912"/>
    </source>
</evidence>
<evidence type="ECO:0000313" key="18">
    <source>
        <dbReference type="Ensembl" id="ENSSHBP00005019208.1"/>
    </source>
</evidence>
<evidence type="ECO:0000259" key="16">
    <source>
        <dbReference type="PROSITE" id="PS50054"/>
    </source>
</evidence>
<dbReference type="GO" id="GO:0005829">
    <property type="term" value="C:cytosol"/>
    <property type="evidence" value="ECO:0007669"/>
    <property type="project" value="UniProtKB-SubCell"/>
</dbReference>
<evidence type="ECO:0000256" key="10">
    <source>
        <dbReference type="ARBA" id="ARBA00047761"/>
    </source>
</evidence>
<keyword evidence="9" id="KW-0539">Nucleus</keyword>
<evidence type="ECO:0000256" key="5">
    <source>
        <dbReference type="ARBA" id="ARBA00013081"/>
    </source>
</evidence>
<dbReference type="InterPro" id="IPR000387">
    <property type="entry name" value="Tyr_Pase_dom"/>
</dbReference>
<evidence type="ECO:0000256" key="11">
    <source>
        <dbReference type="ARBA" id="ARBA00048336"/>
    </source>
</evidence>
<keyword evidence="6" id="KW-0963">Cytoplasm</keyword>
<proteinExistence type="inferred from homology"/>
<comment type="similarity">
    <text evidence="3">Belongs to the protein-tyrosine phosphatase family. Non-receptor class dual specificity subfamily.</text>
</comment>
<evidence type="ECO:0000256" key="2">
    <source>
        <dbReference type="ARBA" id="ARBA00004514"/>
    </source>
</evidence>
<keyword evidence="19" id="KW-1185">Reference proteome</keyword>
<evidence type="ECO:0000256" key="12">
    <source>
        <dbReference type="ARBA" id="ARBA00053915"/>
    </source>
</evidence>
<evidence type="ECO:0000256" key="13">
    <source>
        <dbReference type="ARBA" id="ARBA00068789"/>
    </source>
</evidence>
<accession>A0A672UUS3</accession>
<comment type="function">
    <text evidence="12">Protein phosphatase that mediates dephosphorylation of proteins phosphorylated on Tyr and Ser/Thr residues. In vitro, it can dephosphorylate p44-ERK1 (MAPK3) but not p54 SAPK-beta (MAPK10) in vitro. Able to enhance activation of JNK and p38 (MAPK14).</text>
</comment>
<organism evidence="18 19">
    <name type="scientific">Strigops habroptila</name>
    <name type="common">Kakapo</name>
    <dbReference type="NCBI Taxonomy" id="2489341"/>
    <lineage>
        <taxon>Eukaryota</taxon>
        <taxon>Metazoa</taxon>
        <taxon>Chordata</taxon>
        <taxon>Craniata</taxon>
        <taxon>Vertebrata</taxon>
        <taxon>Euteleostomi</taxon>
        <taxon>Archelosauria</taxon>
        <taxon>Archosauria</taxon>
        <taxon>Dinosauria</taxon>
        <taxon>Saurischia</taxon>
        <taxon>Theropoda</taxon>
        <taxon>Coelurosauria</taxon>
        <taxon>Aves</taxon>
        <taxon>Neognathae</taxon>
        <taxon>Neoaves</taxon>
        <taxon>Telluraves</taxon>
        <taxon>Australaves</taxon>
        <taxon>Psittaciformes</taxon>
        <taxon>Psittacidae</taxon>
        <taxon>Strigops</taxon>
    </lineage>
</organism>
<reference evidence="18" key="1">
    <citation type="submission" date="2025-08" db="UniProtKB">
        <authorList>
            <consortium name="Ensembl"/>
        </authorList>
    </citation>
    <scope>IDENTIFICATION</scope>
</reference>
<evidence type="ECO:0000256" key="15">
    <source>
        <dbReference type="SAM" id="MobiDB-lite"/>
    </source>
</evidence>
<keyword evidence="7" id="KW-0378">Hydrolase</keyword>
<dbReference type="SMART" id="SM00404">
    <property type="entry name" value="PTPc_motif"/>
    <property type="match status" value="1"/>
</dbReference>
<evidence type="ECO:0000259" key="17">
    <source>
        <dbReference type="PROSITE" id="PS50056"/>
    </source>
</evidence>
<evidence type="ECO:0000256" key="9">
    <source>
        <dbReference type="ARBA" id="ARBA00023242"/>
    </source>
</evidence>
<dbReference type="Gene3D" id="3.90.190.10">
    <property type="entry name" value="Protein tyrosine phosphatase superfamily"/>
    <property type="match status" value="1"/>
</dbReference>
<dbReference type="InterPro" id="IPR003595">
    <property type="entry name" value="Tyr_Pase_cat"/>
</dbReference>
<dbReference type="FunFam" id="3.90.190.10:FF:000063">
    <property type="entry name" value="Dual specificity phosphatase 23"/>
    <property type="match status" value="1"/>
</dbReference>
<keyword evidence="8" id="KW-0904">Protein phosphatase</keyword>
<dbReference type="InterPro" id="IPR050561">
    <property type="entry name" value="PTP"/>
</dbReference>
<dbReference type="PROSITE" id="PS50054">
    <property type="entry name" value="TYR_PHOSPHATASE_DUAL"/>
    <property type="match status" value="1"/>
</dbReference>
<feature type="region of interest" description="Disordered" evidence="15">
    <location>
        <begin position="42"/>
        <end position="91"/>
    </location>
</feature>
<evidence type="ECO:0000256" key="14">
    <source>
        <dbReference type="ARBA" id="ARBA00081937"/>
    </source>
</evidence>
<feature type="domain" description="Tyrosine-protein phosphatase" evidence="16">
    <location>
        <begin position="763"/>
        <end position="908"/>
    </location>
</feature>
<dbReference type="InterPro" id="IPR057023">
    <property type="entry name" value="PTP-SAK"/>
</dbReference>
<dbReference type="Proteomes" id="UP000472266">
    <property type="component" value="Unplaced"/>
</dbReference>
<dbReference type="PROSITE" id="PS50056">
    <property type="entry name" value="TYR_PHOSPHATASE_2"/>
    <property type="match status" value="1"/>
</dbReference>
<comment type="subcellular location">
    <subcellularLocation>
        <location evidence="2">Cytoplasm</location>
        <location evidence="2">Cytosol</location>
    </subcellularLocation>
    <subcellularLocation>
        <location evidence="1">Nucleus</location>
    </subcellularLocation>
</comment>
<dbReference type="GO" id="GO:0004722">
    <property type="term" value="F:protein serine/threonine phosphatase activity"/>
    <property type="evidence" value="ECO:0007669"/>
    <property type="project" value="UniProtKB-EC"/>
</dbReference>
<gene>
    <name evidence="18" type="primary">DUSP23</name>
</gene>
<dbReference type="AlphaFoldDB" id="A0A672UUS3"/>
<dbReference type="GO" id="GO:0004725">
    <property type="term" value="F:protein tyrosine phosphatase activity"/>
    <property type="evidence" value="ECO:0007669"/>
    <property type="project" value="UniProtKB-EC"/>
</dbReference>
<dbReference type="InterPro" id="IPR029021">
    <property type="entry name" value="Prot-tyrosine_phosphatase-like"/>
</dbReference>
<dbReference type="Pfam" id="PF22784">
    <property type="entry name" value="PTP-SAK"/>
    <property type="match status" value="1"/>
</dbReference>
<evidence type="ECO:0000313" key="19">
    <source>
        <dbReference type="Proteomes" id="UP000472266"/>
    </source>
</evidence>
<dbReference type="GO" id="GO:0005634">
    <property type="term" value="C:nucleus"/>
    <property type="evidence" value="ECO:0007669"/>
    <property type="project" value="UniProtKB-SubCell"/>
</dbReference>
<dbReference type="EC" id="3.1.3.48" evidence="4"/>
<dbReference type="Ensembl" id="ENSSHBT00005022939.1">
    <property type="protein sequence ID" value="ENSSHBP00005019208.1"/>
    <property type="gene ID" value="ENSSHBG00005016482.1"/>
</dbReference>
<protein>
    <recommendedName>
        <fullName evidence="13">Dual specificity protein phosphatase 23</fullName>
        <ecNumber evidence="5">3.1.3.16</ecNumber>
        <ecNumber evidence="4">3.1.3.48</ecNumber>
    </recommendedName>
    <alternativeName>
        <fullName evidence="14">Low molecular mass dual specificity phosphatase 3</fullName>
    </alternativeName>
</protein>
<evidence type="ECO:0000256" key="1">
    <source>
        <dbReference type="ARBA" id="ARBA00004123"/>
    </source>
</evidence>
<evidence type="ECO:0000256" key="7">
    <source>
        <dbReference type="ARBA" id="ARBA00022801"/>
    </source>
</evidence>
<dbReference type="InParanoid" id="A0A672UUS3"/>
<name>A0A672UUS3_STRHB</name>
<comment type="catalytic activity">
    <reaction evidence="11">
        <text>O-phospho-L-threonyl-[protein] + H2O = L-threonyl-[protein] + phosphate</text>
        <dbReference type="Rhea" id="RHEA:47004"/>
        <dbReference type="Rhea" id="RHEA-COMP:11060"/>
        <dbReference type="Rhea" id="RHEA-COMP:11605"/>
        <dbReference type="ChEBI" id="CHEBI:15377"/>
        <dbReference type="ChEBI" id="CHEBI:30013"/>
        <dbReference type="ChEBI" id="CHEBI:43474"/>
        <dbReference type="ChEBI" id="CHEBI:61977"/>
        <dbReference type="EC" id="3.1.3.16"/>
    </reaction>
</comment>
<dbReference type="PROSITE" id="PS00383">
    <property type="entry name" value="TYR_PHOSPHATASE_1"/>
    <property type="match status" value="1"/>
</dbReference>
<dbReference type="InterPro" id="IPR020422">
    <property type="entry name" value="TYR_PHOSPHATASE_DUAL_dom"/>
</dbReference>
<dbReference type="EC" id="3.1.3.16" evidence="5"/>
<dbReference type="GeneTree" id="ENSGT00940000161329"/>
<feature type="compositionally biased region" description="Basic residues" evidence="15">
    <location>
        <begin position="71"/>
        <end position="81"/>
    </location>
</feature>
<evidence type="ECO:0000256" key="4">
    <source>
        <dbReference type="ARBA" id="ARBA00013064"/>
    </source>
</evidence>
<dbReference type="PANTHER" id="PTHR23339">
    <property type="entry name" value="TYROSINE SPECIFIC PROTEIN PHOSPHATASE AND DUAL SPECIFICITY PROTEIN PHOSPHATASE"/>
    <property type="match status" value="1"/>
</dbReference>
<feature type="region of interest" description="Disordered" evidence="15">
    <location>
        <begin position="1"/>
        <end position="21"/>
    </location>
</feature>
<dbReference type="InterPro" id="IPR016130">
    <property type="entry name" value="Tyr_Pase_AS"/>
</dbReference>
<evidence type="ECO:0000256" key="6">
    <source>
        <dbReference type="ARBA" id="ARBA00022490"/>
    </source>
</evidence>
<dbReference type="CDD" id="cd14504">
    <property type="entry name" value="DUSP23"/>
    <property type="match status" value="1"/>
</dbReference>
<evidence type="ECO:0000256" key="3">
    <source>
        <dbReference type="ARBA" id="ARBA00008601"/>
    </source>
</evidence>
<feature type="domain" description="Tyrosine specific protein phosphatases" evidence="17">
    <location>
        <begin position="831"/>
        <end position="896"/>
    </location>
</feature>
<comment type="catalytic activity">
    <reaction evidence="10">
        <text>O-phospho-L-seryl-[protein] + H2O = L-seryl-[protein] + phosphate</text>
        <dbReference type="Rhea" id="RHEA:20629"/>
        <dbReference type="Rhea" id="RHEA-COMP:9863"/>
        <dbReference type="Rhea" id="RHEA-COMP:11604"/>
        <dbReference type="ChEBI" id="CHEBI:15377"/>
        <dbReference type="ChEBI" id="CHEBI:29999"/>
        <dbReference type="ChEBI" id="CHEBI:43474"/>
        <dbReference type="ChEBI" id="CHEBI:83421"/>
        <dbReference type="EC" id="3.1.3.16"/>
    </reaction>
</comment>
<sequence length="914" mass="98062">MEVKPPGARLQGCPVQAGDPGPCDGVKSLLLEWAWIGRTQFPSHPPAHKAGGSRRNRSTQDHGTAAALARHPGRAHGHRGTGRPVPKGVCVPERPQRRLRGAAGDAGAAAAQLHRVPALLHRPHAAPQPLLLRHQGAGQRDPPLQAQTRRVPALCRRQVRHLPRPREPRGLGARVRRLGIGHRHCRVLAGREALATQGAAAGLRGGAGGGRAAGAGAGRLRRWVRSLQLLLGRAGRCVPVGHGAEPRQDASGVPVAAPAARAAGLEQPQLPHRGRCGGEAVAPGGAGGLSRRDAGMERPQLPCAPAPAPLRLCNRREGASECHSHGAPGGMEMGALVGWRWELRVGWRWELCLDGDGSSGWDGDGSSGGMEMGALGGTEMGAPGGREMGALGGMEMGAPGGMEMGALPGWRWELWVGWRWEPWVGWRWELWVGWRWELRLDGWELRVGWRWELRLDGWELRVGWRWELRLDGWELRVGWRWELRLDGWELRVGWRWELRLDGWELRVGWRWELRLDGWELQVGWMGALGGMQSGRAGGSTQLGRVPPGAPAPPVTHVGHPTPPALPHSGGRTRIHRLRRCPTPHGPMEAVTDPNPIPVHPGASRRLQPPIPCCNPLPEPPGAASITNGVAEQRPALPGKRCPGIPGGAAPCPGTPVTGGAVPCAGIPGGNSPVSRYSRGGGAAPQPGVPGGSSPVSRYPWYGGERLVPVFPAGVASCPDIPGMGGAAPCPGIPGGNSPVSRYSRREQPCVPVFPAMGTSEPPNFSWVSVGRLAGLAMPRAPAHYEFLLRQGVRHLVSLTERDPPHHGACAGIRLHRLHVPDFTAPTPAQIRSFLRLVEVANARGEAVAVHCMLGHGRTGTMLACYLAKEQEMDGAEAIREIRRLRPGSIETREQEQAVIRFCRHRGSGEDNEEP</sequence>